<evidence type="ECO:0000313" key="3">
    <source>
        <dbReference type="Proteomes" id="UP000265520"/>
    </source>
</evidence>
<dbReference type="InterPro" id="IPR036397">
    <property type="entry name" value="RNaseH_sf"/>
</dbReference>
<dbReference type="Proteomes" id="UP000265520">
    <property type="component" value="Unassembled WGS sequence"/>
</dbReference>
<dbReference type="InterPro" id="IPR044730">
    <property type="entry name" value="RNase_H-like_dom_plant"/>
</dbReference>
<dbReference type="Pfam" id="PF13456">
    <property type="entry name" value="RVT_3"/>
    <property type="match status" value="1"/>
</dbReference>
<gene>
    <name evidence="2" type="ORF">A2U01_0013820</name>
</gene>
<dbReference type="SUPFAM" id="SSF53098">
    <property type="entry name" value="Ribonuclease H-like"/>
    <property type="match status" value="1"/>
</dbReference>
<dbReference type="EMBL" id="LXQA010023677">
    <property type="protein sequence ID" value="MCH92874.1"/>
    <property type="molecule type" value="Genomic_DNA"/>
</dbReference>
<feature type="domain" description="RNase H type-1" evidence="1">
    <location>
        <begin position="7"/>
        <end position="76"/>
    </location>
</feature>
<evidence type="ECO:0000259" key="1">
    <source>
        <dbReference type="Pfam" id="PF13456"/>
    </source>
</evidence>
<keyword evidence="3" id="KW-1185">Reference proteome</keyword>
<dbReference type="InterPro" id="IPR012337">
    <property type="entry name" value="RNaseH-like_sf"/>
</dbReference>
<keyword evidence="2" id="KW-0695">RNA-directed DNA polymerase</keyword>
<comment type="caution">
    <text evidence="2">The sequence shown here is derived from an EMBL/GenBank/DDBJ whole genome shotgun (WGS) entry which is preliminary data.</text>
</comment>
<dbReference type="CDD" id="cd06222">
    <property type="entry name" value="RNase_H_like"/>
    <property type="match status" value="1"/>
</dbReference>
<dbReference type="GO" id="GO:0003676">
    <property type="term" value="F:nucleic acid binding"/>
    <property type="evidence" value="ECO:0007669"/>
    <property type="project" value="InterPro"/>
</dbReference>
<dbReference type="PANTHER" id="PTHR47723">
    <property type="entry name" value="OS05G0353850 PROTEIN"/>
    <property type="match status" value="1"/>
</dbReference>
<sequence>NTDKSVTAVSAASGGIFRDYMANYYGGYAQKIETLSVLHAELTTLILAMELAHIKNWNYLWLESDSRTALRTFDNINLVPWDLRNRWTKLFELGTKFAMVTHISGRKCLCGQNCEP</sequence>
<dbReference type="GO" id="GO:0003964">
    <property type="term" value="F:RNA-directed DNA polymerase activity"/>
    <property type="evidence" value="ECO:0007669"/>
    <property type="project" value="UniProtKB-KW"/>
</dbReference>
<dbReference type="Gene3D" id="3.30.420.10">
    <property type="entry name" value="Ribonuclease H-like superfamily/Ribonuclease H"/>
    <property type="match status" value="1"/>
</dbReference>
<proteinExistence type="predicted"/>
<organism evidence="2 3">
    <name type="scientific">Trifolium medium</name>
    <dbReference type="NCBI Taxonomy" id="97028"/>
    <lineage>
        <taxon>Eukaryota</taxon>
        <taxon>Viridiplantae</taxon>
        <taxon>Streptophyta</taxon>
        <taxon>Embryophyta</taxon>
        <taxon>Tracheophyta</taxon>
        <taxon>Spermatophyta</taxon>
        <taxon>Magnoliopsida</taxon>
        <taxon>eudicotyledons</taxon>
        <taxon>Gunneridae</taxon>
        <taxon>Pentapetalae</taxon>
        <taxon>rosids</taxon>
        <taxon>fabids</taxon>
        <taxon>Fabales</taxon>
        <taxon>Fabaceae</taxon>
        <taxon>Papilionoideae</taxon>
        <taxon>50 kb inversion clade</taxon>
        <taxon>NPAAA clade</taxon>
        <taxon>Hologalegina</taxon>
        <taxon>IRL clade</taxon>
        <taxon>Trifolieae</taxon>
        <taxon>Trifolium</taxon>
    </lineage>
</organism>
<keyword evidence="2" id="KW-0808">Transferase</keyword>
<name>A0A392N300_9FABA</name>
<dbReference type="AlphaFoldDB" id="A0A392N300"/>
<reference evidence="2 3" key="1">
    <citation type="journal article" date="2018" name="Front. Plant Sci.">
        <title>Red Clover (Trifolium pratense) and Zigzag Clover (T. medium) - A Picture of Genomic Similarities and Differences.</title>
        <authorList>
            <person name="Dluhosova J."/>
            <person name="Istvanek J."/>
            <person name="Nedelnik J."/>
            <person name="Repkova J."/>
        </authorList>
    </citation>
    <scope>NUCLEOTIDE SEQUENCE [LARGE SCALE GENOMIC DNA]</scope>
    <source>
        <strain evidence="3">cv. 10/8</strain>
        <tissue evidence="2">Leaf</tissue>
    </source>
</reference>
<protein>
    <submittedName>
        <fullName evidence="2">RNA-directed DNA polymerase (Reverse transcriptase)</fullName>
    </submittedName>
</protein>
<dbReference type="InterPro" id="IPR002156">
    <property type="entry name" value="RNaseH_domain"/>
</dbReference>
<keyword evidence="2" id="KW-0548">Nucleotidyltransferase</keyword>
<evidence type="ECO:0000313" key="2">
    <source>
        <dbReference type="EMBL" id="MCH92874.1"/>
    </source>
</evidence>
<accession>A0A392N300</accession>
<dbReference type="GO" id="GO:0004523">
    <property type="term" value="F:RNA-DNA hybrid ribonuclease activity"/>
    <property type="evidence" value="ECO:0007669"/>
    <property type="project" value="InterPro"/>
</dbReference>
<dbReference type="PANTHER" id="PTHR47723:SF23">
    <property type="entry name" value="REVERSE TRANSCRIPTASE-LIKE PROTEIN"/>
    <property type="match status" value="1"/>
</dbReference>
<dbReference type="InterPro" id="IPR053151">
    <property type="entry name" value="RNase_H-like"/>
</dbReference>
<feature type="non-terminal residue" evidence="2">
    <location>
        <position position="1"/>
    </location>
</feature>